<gene>
    <name evidence="1" type="ORF">IEO21_08565</name>
</gene>
<dbReference type="EMBL" id="JADOXO010000316">
    <property type="protein sequence ID" value="KAF9806707.1"/>
    <property type="molecule type" value="Genomic_DNA"/>
</dbReference>
<reference evidence="1" key="1">
    <citation type="submission" date="2020-11" db="EMBL/GenBank/DDBJ databases">
        <authorList>
            <person name="Koelle M."/>
            <person name="Horta M.A.C."/>
            <person name="Nowrousian M."/>
            <person name="Ohm R.A."/>
            <person name="Benz P."/>
            <person name="Pilgard A."/>
        </authorList>
    </citation>
    <scope>NUCLEOTIDE SEQUENCE</scope>
    <source>
        <strain evidence="1">FPRL280</strain>
    </source>
</reference>
<protein>
    <submittedName>
        <fullName evidence="1">Uncharacterized protein</fullName>
    </submittedName>
</protein>
<name>A0A8H7TZ38_9APHY</name>
<evidence type="ECO:0000313" key="2">
    <source>
        <dbReference type="Proteomes" id="UP000639403"/>
    </source>
</evidence>
<proteinExistence type="predicted"/>
<reference evidence="1" key="2">
    <citation type="journal article" name="Front. Microbiol.">
        <title>Degradative Capacity of Two Strains of Rhodonia placenta: From Phenotype to Genotype.</title>
        <authorList>
            <person name="Kolle M."/>
            <person name="Horta M.A.C."/>
            <person name="Nowrousian M."/>
            <person name="Ohm R.A."/>
            <person name="Benz J.P."/>
            <person name="Pilgard A."/>
        </authorList>
    </citation>
    <scope>NUCLEOTIDE SEQUENCE</scope>
    <source>
        <strain evidence="1">FPRL280</strain>
    </source>
</reference>
<organism evidence="1 2">
    <name type="scientific">Rhodonia placenta</name>
    <dbReference type="NCBI Taxonomy" id="104341"/>
    <lineage>
        <taxon>Eukaryota</taxon>
        <taxon>Fungi</taxon>
        <taxon>Dikarya</taxon>
        <taxon>Basidiomycota</taxon>
        <taxon>Agaricomycotina</taxon>
        <taxon>Agaricomycetes</taxon>
        <taxon>Polyporales</taxon>
        <taxon>Adustoporiaceae</taxon>
        <taxon>Rhodonia</taxon>
    </lineage>
</organism>
<accession>A0A8H7TZ38</accession>
<evidence type="ECO:0000313" key="1">
    <source>
        <dbReference type="EMBL" id="KAF9806707.1"/>
    </source>
</evidence>
<dbReference type="Proteomes" id="UP000639403">
    <property type="component" value="Unassembled WGS sequence"/>
</dbReference>
<comment type="caution">
    <text evidence="1">The sequence shown here is derived from an EMBL/GenBank/DDBJ whole genome shotgun (WGS) entry which is preliminary data.</text>
</comment>
<dbReference type="AlphaFoldDB" id="A0A8H7TZ38"/>
<sequence>MTVRAMEDNRMLWRFSPSYLSRRMCELSEGFLAFPSRGWGIEIWRRASDVSVNTSSHSHTNVYAIPTPIKLSPVAALGFQLEEARSTAAEFPLRHSEEGLRGRYTPHAYIGAPHVGVVRMFRLRFPVLVLMSSQDDDALLLFDVRDGALLQRISFLDTDRIVGAPPNFALASILECVVMDLDVTESYISVCFPSAIVIVPRCEEVKPGTEDDSKTTRILVLAEDRPPQLYQAGWNWGNHLASAVRGWHRRRDISQG</sequence>